<organism evidence="6">
    <name type="scientific">uncultured Synechococcales cyanobacterium</name>
    <dbReference type="NCBI Taxonomy" id="1936017"/>
    <lineage>
        <taxon>Bacteria</taxon>
        <taxon>Bacillati</taxon>
        <taxon>Cyanobacteriota</taxon>
        <taxon>Cyanophyceae</taxon>
        <taxon>Synechococcales</taxon>
        <taxon>environmental samples</taxon>
    </lineage>
</organism>
<evidence type="ECO:0000313" key="6">
    <source>
        <dbReference type="EMBL" id="CAA9562407.1"/>
    </source>
</evidence>
<evidence type="ECO:0000256" key="2">
    <source>
        <dbReference type="ARBA" id="ARBA00022603"/>
    </source>
</evidence>
<name>A0A6J4UXA0_9CYAN</name>
<proteinExistence type="inferred from homology"/>
<evidence type="ECO:0000256" key="1">
    <source>
        <dbReference type="ARBA" id="ARBA00010815"/>
    </source>
</evidence>
<protein>
    <submittedName>
        <fullName evidence="6">Cyclopropane-fatty-acyl-phospholipid synthase</fullName>
    </submittedName>
</protein>
<dbReference type="PANTHER" id="PTHR43667">
    <property type="entry name" value="CYCLOPROPANE-FATTY-ACYL-PHOSPHOLIPID SYNTHASE"/>
    <property type="match status" value="1"/>
</dbReference>
<evidence type="ECO:0000256" key="4">
    <source>
        <dbReference type="ARBA" id="ARBA00022691"/>
    </source>
</evidence>
<dbReference type="InterPro" id="IPR029063">
    <property type="entry name" value="SAM-dependent_MTases_sf"/>
</dbReference>
<dbReference type="GO" id="GO:0032259">
    <property type="term" value="P:methylation"/>
    <property type="evidence" value="ECO:0007669"/>
    <property type="project" value="UniProtKB-KW"/>
</dbReference>
<keyword evidence="2" id="KW-0489">Methyltransferase</keyword>
<dbReference type="SUPFAM" id="SSF53335">
    <property type="entry name" value="S-adenosyl-L-methionine-dependent methyltransferases"/>
    <property type="match status" value="1"/>
</dbReference>
<comment type="similarity">
    <text evidence="1">Belongs to the CFA/CMAS family.</text>
</comment>
<dbReference type="Pfam" id="PF02353">
    <property type="entry name" value="CMAS"/>
    <property type="match status" value="1"/>
</dbReference>
<keyword evidence="5" id="KW-0443">Lipid metabolism</keyword>
<dbReference type="AlphaFoldDB" id="A0A6J4UXA0"/>
<sequence length="288" mass="32266">MSEAVTTIKYAPGEQGGTLQHYDLEPEVFEQFLDPYMKYTCGLYLSGKESLAEAQRQKMAFIAQKLGICGGERVLDVGCGWGSLLLFLAQQFSCQGWGVTPAPNQAKYILKKASDWHLATQIRVEQAYIQNLRLPAASFDAVTFVGCISHMSDKLGILQACYRALKPKGTIYISESCFRNPQKYKEFSESPGMRFVRDEVFGWGSLEPLSVIVSAVEDAGFSLTGLTDLTSHYQRTILDWMHNIKRNQASLEAIHPGIADKLLRYLELSNIAWGFTTKHYAIVATKKR</sequence>
<evidence type="ECO:0000256" key="3">
    <source>
        <dbReference type="ARBA" id="ARBA00022679"/>
    </source>
</evidence>
<evidence type="ECO:0000256" key="5">
    <source>
        <dbReference type="ARBA" id="ARBA00023098"/>
    </source>
</evidence>
<keyword evidence="3" id="KW-0808">Transferase</keyword>
<dbReference type="Gene3D" id="3.40.50.150">
    <property type="entry name" value="Vaccinia Virus protein VP39"/>
    <property type="match status" value="1"/>
</dbReference>
<reference evidence="6" key="1">
    <citation type="submission" date="2020-02" db="EMBL/GenBank/DDBJ databases">
        <authorList>
            <person name="Meier V. D."/>
        </authorList>
    </citation>
    <scope>NUCLEOTIDE SEQUENCE</scope>
    <source>
        <strain evidence="6">AVDCRST_MAG81</strain>
    </source>
</reference>
<dbReference type="PANTHER" id="PTHR43667:SF1">
    <property type="entry name" value="CYCLOPROPANE-FATTY-ACYL-PHOSPHOLIPID SYNTHASE"/>
    <property type="match status" value="1"/>
</dbReference>
<dbReference type="GO" id="GO:0008168">
    <property type="term" value="F:methyltransferase activity"/>
    <property type="evidence" value="ECO:0007669"/>
    <property type="project" value="UniProtKB-KW"/>
</dbReference>
<dbReference type="GO" id="GO:0006629">
    <property type="term" value="P:lipid metabolic process"/>
    <property type="evidence" value="ECO:0007669"/>
    <property type="project" value="UniProtKB-KW"/>
</dbReference>
<dbReference type="InterPro" id="IPR050723">
    <property type="entry name" value="CFA/CMAS"/>
</dbReference>
<keyword evidence="4" id="KW-0949">S-adenosyl-L-methionine</keyword>
<dbReference type="CDD" id="cd02440">
    <property type="entry name" value="AdoMet_MTases"/>
    <property type="match status" value="1"/>
</dbReference>
<accession>A0A6J4UXA0</accession>
<dbReference type="EMBL" id="CADCWO010000046">
    <property type="protein sequence ID" value="CAA9562407.1"/>
    <property type="molecule type" value="Genomic_DNA"/>
</dbReference>
<gene>
    <name evidence="6" type="ORF">AVDCRST_MAG81-925</name>
</gene>